<feature type="compositionally biased region" description="Basic and acidic residues" evidence="6">
    <location>
        <begin position="258"/>
        <end position="277"/>
    </location>
</feature>
<sequence length="296" mass="31432">MTTPDRAGDFRASTFRLAYVPGVTPSKWVRIWEERQPDVSLELVALEVAECADAIRQGDVQVAITRLPDALSHGDAGPHHTIELYEETTVVVVPKDHVLTAGDELTLADLADEQFLWPLDKPVTGFDAPAEGVGGSAGRVAPTELGEGVGGSAGRVAPAERSEDAAYRGHPGTAVEHRPETTGDAIELVAAGTGVLLVPQSLARLHHRKDLVFRPVTDAPTGTVGLLWPAPTTELADEFIGIVRGRKATSSRGQSEPAPKRSAKEKAAAKRAAREAAGKIPGKSSRKKPGVRPKRR</sequence>
<dbReference type="GO" id="GO:0032993">
    <property type="term" value="C:protein-DNA complex"/>
    <property type="evidence" value="ECO:0007669"/>
    <property type="project" value="TreeGrafter"/>
</dbReference>
<dbReference type="EMBL" id="FNLM01000034">
    <property type="protein sequence ID" value="SDU74896.1"/>
    <property type="molecule type" value="Genomic_DNA"/>
</dbReference>
<evidence type="ECO:0000256" key="3">
    <source>
        <dbReference type="ARBA" id="ARBA00023125"/>
    </source>
</evidence>
<dbReference type="GO" id="GO:0003677">
    <property type="term" value="F:DNA binding"/>
    <property type="evidence" value="ECO:0007669"/>
    <property type="project" value="UniProtKB-KW"/>
</dbReference>
<keyword evidence="5" id="KW-0804">Transcription</keyword>
<dbReference type="SUPFAM" id="SSF53850">
    <property type="entry name" value="Periplasmic binding protein-like II"/>
    <property type="match status" value="2"/>
</dbReference>
<evidence type="ECO:0000256" key="4">
    <source>
        <dbReference type="ARBA" id="ARBA00023159"/>
    </source>
</evidence>
<name>A0A1H2L314_9ACTN</name>
<accession>A0A1H2L314</accession>
<feature type="compositionally biased region" description="Basic residues" evidence="6">
    <location>
        <begin position="284"/>
        <end position="296"/>
    </location>
</feature>
<dbReference type="InterPro" id="IPR005119">
    <property type="entry name" value="LysR_subst-bd"/>
</dbReference>
<dbReference type="AlphaFoldDB" id="A0A1H2L314"/>
<evidence type="ECO:0000256" key="6">
    <source>
        <dbReference type="SAM" id="MobiDB-lite"/>
    </source>
</evidence>
<dbReference type="PANTHER" id="PTHR30346:SF0">
    <property type="entry name" value="HCA OPERON TRANSCRIPTIONAL ACTIVATOR HCAR"/>
    <property type="match status" value="1"/>
</dbReference>
<dbReference type="Gene3D" id="3.40.190.10">
    <property type="entry name" value="Periplasmic binding protein-like II"/>
    <property type="match status" value="4"/>
</dbReference>
<dbReference type="CDD" id="cd08414">
    <property type="entry name" value="PBP2_LTTR_aromatics_like"/>
    <property type="match status" value="1"/>
</dbReference>
<organism evidence="8 9">
    <name type="scientific">Gordonia westfalica</name>
    <dbReference type="NCBI Taxonomy" id="158898"/>
    <lineage>
        <taxon>Bacteria</taxon>
        <taxon>Bacillati</taxon>
        <taxon>Actinomycetota</taxon>
        <taxon>Actinomycetes</taxon>
        <taxon>Mycobacteriales</taxon>
        <taxon>Gordoniaceae</taxon>
        <taxon>Gordonia</taxon>
    </lineage>
</organism>
<evidence type="ECO:0000259" key="7">
    <source>
        <dbReference type="Pfam" id="PF03466"/>
    </source>
</evidence>
<dbReference type="PANTHER" id="PTHR30346">
    <property type="entry name" value="TRANSCRIPTIONAL DUAL REGULATOR HCAR-RELATED"/>
    <property type="match status" value="1"/>
</dbReference>
<feature type="region of interest" description="Disordered" evidence="6">
    <location>
        <begin position="246"/>
        <end position="296"/>
    </location>
</feature>
<gene>
    <name evidence="8" type="ORF">SAMN04488548_1344261</name>
</gene>
<evidence type="ECO:0000256" key="1">
    <source>
        <dbReference type="ARBA" id="ARBA00009437"/>
    </source>
</evidence>
<protein>
    <submittedName>
        <fullName evidence="8">LysR substrate binding domain-containing protein</fullName>
    </submittedName>
</protein>
<dbReference type="Proteomes" id="UP000183180">
    <property type="component" value="Unassembled WGS sequence"/>
</dbReference>
<dbReference type="STRING" id="158898.SAMN04488548_1344261"/>
<dbReference type="Pfam" id="PF03466">
    <property type="entry name" value="LysR_substrate"/>
    <property type="match status" value="1"/>
</dbReference>
<feature type="region of interest" description="Disordered" evidence="6">
    <location>
        <begin position="134"/>
        <end position="155"/>
    </location>
</feature>
<evidence type="ECO:0000256" key="2">
    <source>
        <dbReference type="ARBA" id="ARBA00023015"/>
    </source>
</evidence>
<evidence type="ECO:0000313" key="9">
    <source>
        <dbReference type="Proteomes" id="UP000183180"/>
    </source>
</evidence>
<comment type="similarity">
    <text evidence="1">Belongs to the LysR transcriptional regulatory family.</text>
</comment>
<reference evidence="8 9" key="1">
    <citation type="submission" date="2016-10" db="EMBL/GenBank/DDBJ databases">
        <authorList>
            <person name="de Groot N.N."/>
        </authorList>
    </citation>
    <scope>NUCLEOTIDE SEQUENCE [LARGE SCALE GENOMIC DNA]</scope>
    <source>
        <strain evidence="8 9">DSM 44215</strain>
    </source>
</reference>
<keyword evidence="2" id="KW-0805">Transcription regulation</keyword>
<feature type="domain" description="LysR substrate-binding" evidence="7">
    <location>
        <begin position="15"/>
        <end position="118"/>
    </location>
</feature>
<evidence type="ECO:0000256" key="5">
    <source>
        <dbReference type="ARBA" id="ARBA00023163"/>
    </source>
</evidence>
<proteinExistence type="inferred from homology"/>
<evidence type="ECO:0000313" key="8">
    <source>
        <dbReference type="EMBL" id="SDU74896.1"/>
    </source>
</evidence>
<keyword evidence="3" id="KW-0238">DNA-binding</keyword>
<keyword evidence="4" id="KW-0010">Activator</keyword>
<dbReference type="GO" id="GO:0003700">
    <property type="term" value="F:DNA-binding transcription factor activity"/>
    <property type="evidence" value="ECO:0007669"/>
    <property type="project" value="TreeGrafter"/>
</dbReference>